<dbReference type="WBParaSite" id="ASIM_0001228401-mRNA-1">
    <property type="protein sequence ID" value="ASIM_0001228401-mRNA-1"/>
    <property type="gene ID" value="ASIM_0001228401"/>
</dbReference>
<reference evidence="1 2" key="2">
    <citation type="submission" date="2018-11" db="EMBL/GenBank/DDBJ databases">
        <authorList>
            <consortium name="Pathogen Informatics"/>
        </authorList>
    </citation>
    <scope>NUCLEOTIDE SEQUENCE [LARGE SCALE GENOMIC DNA]</scope>
</reference>
<protein>
    <submittedName>
        <fullName evidence="3">Protein kinase domain-containing protein</fullName>
    </submittedName>
</protein>
<name>A0A0M3JVM7_ANISI</name>
<reference evidence="3" key="1">
    <citation type="submission" date="2017-02" db="UniProtKB">
        <authorList>
            <consortium name="WormBaseParasite"/>
        </authorList>
    </citation>
    <scope>IDENTIFICATION</scope>
</reference>
<proteinExistence type="predicted"/>
<accession>A0A0M3JVM7</accession>
<keyword evidence="2" id="KW-1185">Reference proteome</keyword>
<dbReference type="EMBL" id="UYRR01031098">
    <property type="protein sequence ID" value="VDK45719.1"/>
    <property type="molecule type" value="Genomic_DNA"/>
</dbReference>
<dbReference type="Proteomes" id="UP000267096">
    <property type="component" value="Unassembled WGS sequence"/>
</dbReference>
<dbReference type="AlphaFoldDB" id="A0A0M3JVM7"/>
<sequence>MRFNSLKSIGTKAFCREIFHGTPAHQLPDIVRTYTVGPEGRVRYYLKLTHAAMTFELFQFIYISGWNLFVRHSDFALTHTPTLWIYDCLQLKRPYKVIQIYEFQSLTLPLDCDQYVEVVDFYSLNETEFVLMTFDQHLGVLSQNLLKIDRFKNDTICELQRNWKFNAIQRSVRVGIGGASLGYVVICGMTSAEMGAILMVRMIAADPRSTKHPQINLDEQIYKLETIVKQHPNELFIWPLSTVMLNNKGVYLPLAKRCGNSLIAECSLIGAIEFKADERFDIKLIRVDDSNIRDVGERELCINYVSMMAQKGRSAWFTSIVPAHPSHWRWKLQKLATCFCRFMLLYLGTFLLWLSRYDGGLLAYWFGRFYLWLLSGRISPNLGPKPTFHMYSLDMNNWRFVKKRFEANGDWLRGGGQAMIDTNERGGIILSEVTRDCDRIRMTAFPRPFIPEKLSTQAFQRCYRLYPKLRSQPRLYKEWGIIDYNLC</sequence>
<organism evidence="3">
    <name type="scientific">Anisakis simplex</name>
    <name type="common">Herring worm</name>
    <dbReference type="NCBI Taxonomy" id="6269"/>
    <lineage>
        <taxon>Eukaryota</taxon>
        <taxon>Metazoa</taxon>
        <taxon>Ecdysozoa</taxon>
        <taxon>Nematoda</taxon>
        <taxon>Chromadorea</taxon>
        <taxon>Rhabditida</taxon>
        <taxon>Spirurina</taxon>
        <taxon>Ascaridomorpha</taxon>
        <taxon>Ascaridoidea</taxon>
        <taxon>Anisakidae</taxon>
        <taxon>Anisakis</taxon>
        <taxon>Anisakis simplex complex</taxon>
    </lineage>
</organism>
<dbReference type="OrthoDB" id="5792187at2759"/>
<gene>
    <name evidence="1" type="ORF">ASIM_LOCUS11750</name>
</gene>
<evidence type="ECO:0000313" key="2">
    <source>
        <dbReference type="Proteomes" id="UP000267096"/>
    </source>
</evidence>
<evidence type="ECO:0000313" key="3">
    <source>
        <dbReference type="WBParaSite" id="ASIM_0001228401-mRNA-1"/>
    </source>
</evidence>
<evidence type="ECO:0000313" key="1">
    <source>
        <dbReference type="EMBL" id="VDK45719.1"/>
    </source>
</evidence>